<dbReference type="EMBL" id="BKAJ01000212">
    <property type="protein sequence ID" value="GEP61293.1"/>
    <property type="molecule type" value="Genomic_DNA"/>
</dbReference>
<proteinExistence type="predicted"/>
<sequence length="180" mass="19778">MMKRPQLGRLMVELLAAHRRARMPEVAEALAACGLPMTGPLWGIGFVSVDRHHYEPDDTGKPAVIVPYFEDGVLLDLVATSLATRQSRTREGICTTLGEEWLEQARESGTAAKILPDPIAWLQNGRHGAVLVDMRAARHVLADMSALACEGELLAARIDRALRQPVIFPTIYVREAHHAA</sequence>
<dbReference type="RefSeq" id="WP_170303775.1">
    <property type="nucleotide sequence ID" value="NZ_BKAJ01000212.1"/>
</dbReference>
<organism evidence="1 2">
    <name type="scientific">Reyranella soli</name>
    <dbReference type="NCBI Taxonomy" id="1230389"/>
    <lineage>
        <taxon>Bacteria</taxon>
        <taxon>Pseudomonadati</taxon>
        <taxon>Pseudomonadota</taxon>
        <taxon>Alphaproteobacteria</taxon>
        <taxon>Hyphomicrobiales</taxon>
        <taxon>Reyranellaceae</taxon>
        <taxon>Reyranella</taxon>
    </lineage>
</organism>
<keyword evidence="2" id="KW-1185">Reference proteome</keyword>
<dbReference type="AlphaFoldDB" id="A0A512NQR9"/>
<dbReference type="Proteomes" id="UP000321058">
    <property type="component" value="Unassembled WGS sequence"/>
</dbReference>
<reference evidence="1 2" key="1">
    <citation type="submission" date="2019-07" db="EMBL/GenBank/DDBJ databases">
        <title>Whole genome shotgun sequence of Reyranella soli NBRC 108950.</title>
        <authorList>
            <person name="Hosoyama A."/>
            <person name="Uohara A."/>
            <person name="Ohji S."/>
            <person name="Ichikawa N."/>
        </authorList>
    </citation>
    <scope>NUCLEOTIDE SEQUENCE [LARGE SCALE GENOMIC DNA]</scope>
    <source>
        <strain evidence="1 2">NBRC 108950</strain>
    </source>
</reference>
<evidence type="ECO:0000313" key="1">
    <source>
        <dbReference type="EMBL" id="GEP61293.1"/>
    </source>
</evidence>
<gene>
    <name evidence="1" type="ORF">RSO01_84590</name>
</gene>
<protein>
    <submittedName>
        <fullName evidence="1">Uncharacterized protein</fullName>
    </submittedName>
</protein>
<comment type="caution">
    <text evidence="1">The sequence shown here is derived from an EMBL/GenBank/DDBJ whole genome shotgun (WGS) entry which is preliminary data.</text>
</comment>
<evidence type="ECO:0000313" key="2">
    <source>
        <dbReference type="Proteomes" id="UP000321058"/>
    </source>
</evidence>
<accession>A0A512NQR9</accession>
<name>A0A512NQR9_9HYPH</name>